<evidence type="ECO:0000313" key="2">
    <source>
        <dbReference type="Proteomes" id="UP001164746"/>
    </source>
</evidence>
<sequence>METQTQPESVTFKVPEDPASIEKEQEAKLKAKYGPLPKYFDSGDYNMAKAKMNNPKKPLPAREKLMLQESLGAAIPTPGEVEHMRRPSQIASKLLIHDVEGEGDGQIDG</sequence>
<dbReference type="EMBL" id="CP111014">
    <property type="protein sequence ID" value="WAQ98924.1"/>
    <property type="molecule type" value="Genomic_DNA"/>
</dbReference>
<reference evidence="1" key="1">
    <citation type="submission" date="2022-11" db="EMBL/GenBank/DDBJ databases">
        <title>Centuries of genome instability and evolution in soft-shell clam transmissible cancer (bioRxiv).</title>
        <authorList>
            <person name="Hart S.F.M."/>
            <person name="Yonemitsu M.A."/>
            <person name="Giersch R.M."/>
            <person name="Beal B.F."/>
            <person name="Arriagada G."/>
            <person name="Davis B.W."/>
            <person name="Ostrander E.A."/>
            <person name="Goff S.P."/>
            <person name="Metzger M.J."/>
        </authorList>
    </citation>
    <scope>NUCLEOTIDE SEQUENCE</scope>
    <source>
        <strain evidence="1">MELC-2E11</strain>
        <tissue evidence="1">Siphon/mantle</tissue>
    </source>
</reference>
<evidence type="ECO:0000313" key="1">
    <source>
        <dbReference type="EMBL" id="WAQ98924.1"/>
    </source>
</evidence>
<protein>
    <submittedName>
        <fullName evidence="1">AR19A-like protein</fullName>
    </submittedName>
</protein>
<accession>A0ABY7DMK1</accession>
<name>A0ABY7DMK1_MYAAR</name>
<organism evidence="1 2">
    <name type="scientific">Mya arenaria</name>
    <name type="common">Soft-shell clam</name>
    <dbReference type="NCBI Taxonomy" id="6604"/>
    <lineage>
        <taxon>Eukaryota</taxon>
        <taxon>Metazoa</taxon>
        <taxon>Spiralia</taxon>
        <taxon>Lophotrochozoa</taxon>
        <taxon>Mollusca</taxon>
        <taxon>Bivalvia</taxon>
        <taxon>Autobranchia</taxon>
        <taxon>Heteroconchia</taxon>
        <taxon>Euheterodonta</taxon>
        <taxon>Imparidentia</taxon>
        <taxon>Neoheterodontei</taxon>
        <taxon>Myida</taxon>
        <taxon>Myoidea</taxon>
        <taxon>Myidae</taxon>
        <taxon>Mya</taxon>
    </lineage>
</organism>
<proteinExistence type="predicted"/>
<gene>
    <name evidence="1" type="ORF">MAR_023297</name>
</gene>
<dbReference type="Proteomes" id="UP001164746">
    <property type="component" value="Chromosome 3"/>
</dbReference>
<keyword evidence="2" id="KW-1185">Reference proteome</keyword>